<dbReference type="PANTHER" id="PTHR43675:SF8">
    <property type="entry name" value="ARSENITE METHYLTRANSFERASE"/>
    <property type="match status" value="1"/>
</dbReference>
<reference evidence="10 11" key="1">
    <citation type="submission" date="2021-04" db="EMBL/GenBank/DDBJ databases">
        <authorList>
            <person name="Bliznina A."/>
        </authorList>
    </citation>
    <scope>NUCLEOTIDE SEQUENCE [LARGE SCALE GENOMIC DNA]</scope>
</reference>
<evidence type="ECO:0000256" key="7">
    <source>
        <dbReference type="ARBA" id="ARBA00047943"/>
    </source>
</evidence>
<dbReference type="Proteomes" id="UP001158576">
    <property type="component" value="Chromosome 2"/>
</dbReference>
<accession>A0ABN7T324</accession>
<evidence type="ECO:0000256" key="6">
    <source>
        <dbReference type="ARBA" id="ARBA00047941"/>
    </source>
</evidence>
<dbReference type="SUPFAM" id="SSF53335">
    <property type="entry name" value="S-adenosyl-L-methionine-dependent methyltransferases"/>
    <property type="match status" value="1"/>
</dbReference>
<dbReference type="Gene3D" id="3.40.50.150">
    <property type="entry name" value="Vaccinia Virus protein VP39"/>
    <property type="match status" value="1"/>
</dbReference>
<evidence type="ECO:0000259" key="9">
    <source>
        <dbReference type="Pfam" id="PF13847"/>
    </source>
</evidence>
<comment type="catalytic activity">
    <reaction evidence="8">
        <text>arsenic triglutathione + 3 [thioredoxin]-dithiol + 3 S-adenosyl-L-methionine = trimethylarsine + 3 [thioredoxin]-disulfide + 3 glutathione + 3 S-adenosyl-L-homocysteine + 3 H(+)</text>
        <dbReference type="Rhea" id="RHEA:69432"/>
        <dbReference type="Rhea" id="RHEA-COMP:10698"/>
        <dbReference type="Rhea" id="RHEA-COMP:10700"/>
        <dbReference type="ChEBI" id="CHEBI:15378"/>
        <dbReference type="ChEBI" id="CHEBI:27130"/>
        <dbReference type="ChEBI" id="CHEBI:29950"/>
        <dbReference type="ChEBI" id="CHEBI:50058"/>
        <dbReference type="ChEBI" id="CHEBI:57856"/>
        <dbReference type="ChEBI" id="CHEBI:57925"/>
        <dbReference type="ChEBI" id="CHEBI:59789"/>
        <dbReference type="ChEBI" id="CHEBI:183640"/>
        <dbReference type="EC" id="2.1.1.137"/>
    </reaction>
</comment>
<organism evidence="10 11">
    <name type="scientific">Oikopleura dioica</name>
    <name type="common">Tunicate</name>
    <dbReference type="NCBI Taxonomy" id="34765"/>
    <lineage>
        <taxon>Eukaryota</taxon>
        <taxon>Metazoa</taxon>
        <taxon>Chordata</taxon>
        <taxon>Tunicata</taxon>
        <taxon>Appendicularia</taxon>
        <taxon>Copelata</taxon>
        <taxon>Oikopleuridae</taxon>
        <taxon>Oikopleura</taxon>
    </lineage>
</organism>
<protein>
    <recommendedName>
        <fullName evidence="5">Arsenite methyltransferase</fullName>
        <ecNumber evidence="4">2.1.1.137</ecNumber>
    </recommendedName>
</protein>
<dbReference type="InterPro" id="IPR026669">
    <property type="entry name" value="Arsenite_MeTrfase-like"/>
</dbReference>
<comment type="similarity">
    <text evidence="3">Belongs to the methyltransferase superfamily. Arsenite methyltransferase family.</text>
</comment>
<evidence type="ECO:0000256" key="1">
    <source>
        <dbReference type="ARBA" id="ARBA00022679"/>
    </source>
</evidence>
<keyword evidence="11" id="KW-1185">Reference proteome</keyword>
<dbReference type="CDD" id="cd02440">
    <property type="entry name" value="AdoMet_MTases"/>
    <property type="match status" value="1"/>
</dbReference>
<comment type="catalytic activity">
    <reaction evidence="6">
        <text>arsenic triglutathione + [thioredoxin]-dithiol + S-adenosyl-L-methionine + 2 H2O = methylarsonous acid + [thioredoxin]-disulfide + 3 glutathione + S-adenosyl-L-homocysteine + H(+)</text>
        <dbReference type="Rhea" id="RHEA:69460"/>
        <dbReference type="Rhea" id="RHEA-COMP:10698"/>
        <dbReference type="Rhea" id="RHEA-COMP:10700"/>
        <dbReference type="ChEBI" id="CHEBI:15377"/>
        <dbReference type="ChEBI" id="CHEBI:15378"/>
        <dbReference type="ChEBI" id="CHEBI:17826"/>
        <dbReference type="ChEBI" id="CHEBI:29950"/>
        <dbReference type="ChEBI" id="CHEBI:50058"/>
        <dbReference type="ChEBI" id="CHEBI:57856"/>
        <dbReference type="ChEBI" id="CHEBI:57925"/>
        <dbReference type="ChEBI" id="CHEBI:59789"/>
        <dbReference type="ChEBI" id="CHEBI:183640"/>
        <dbReference type="EC" id="2.1.1.137"/>
    </reaction>
</comment>
<comment type="catalytic activity">
    <reaction evidence="7">
        <text>arsenic triglutathione + 2 [thioredoxin]-dithiol + 2 S-adenosyl-L-methionine + H2O = dimethylarsinous acid + 2 [thioredoxin]-disulfide + 3 glutathione + 2 S-adenosyl-L-homocysteine + 2 H(+)</text>
        <dbReference type="Rhea" id="RHEA:69464"/>
        <dbReference type="Rhea" id="RHEA-COMP:10698"/>
        <dbReference type="Rhea" id="RHEA-COMP:10700"/>
        <dbReference type="ChEBI" id="CHEBI:15377"/>
        <dbReference type="ChEBI" id="CHEBI:15378"/>
        <dbReference type="ChEBI" id="CHEBI:23808"/>
        <dbReference type="ChEBI" id="CHEBI:29950"/>
        <dbReference type="ChEBI" id="CHEBI:50058"/>
        <dbReference type="ChEBI" id="CHEBI:57856"/>
        <dbReference type="ChEBI" id="CHEBI:57925"/>
        <dbReference type="ChEBI" id="CHEBI:59789"/>
        <dbReference type="ChEBI" id="CHEBI:183640"/>
        <dbReference type="EC" id="2.1.1.137"/>
    </reaction>
</comment>
<keyword evidence="2" id="KW-0949">S-adenosyl-L-methionine</keyword>
<evidence type="ECO:0000256" key="5">
    <source>
        <dbReference type="ARBA" id="ARBA00034545"/>
    </source>
</evidence>
<keyword evidence="1" id="KW-0808">Transferase</keyword>
<name>A0ABN7T324_OIKDI</name>
<evidence type="ECO:0000313" key="10">
    <source>
        <dbReference type="EMBL" id="CAG5110864.1"/>
    </source>
</evidence>
<dbReference type="Gene3D" id="3.40.5.100">
    <property type="match status" value="1"/>
</dbReference>
<sequence length="336" mass="37695">MCDAKKESVKEFYGKLKTEDFSDSLNETLQACNRPKCGLPKRVREALKNVHEEVQKRYFGCGLCIPPVLEGCTVVDLGCGAGRDAFAISQLVGESGKVIGVDMTEELLQFGERHKEWHREKAQHKASNVEFKQGYIEKLGELGFEDNSVDVMISNCVICLTAVKEDVFKEVARVLKPGGEIYFSDCYGNKPVSKEAQDSDKLWGEGAGAMVWSELGEICEKFGLSIPYMQSASPYKFGDNVKDLLGDVIFAAVTWRIIKKPENEEKGLWLATYNGEIEEICSFQLAQNLKFPKNTPVLVHSSTVSELKSSRYSKFFTFQKVENESASRQLNPFDFI</sequence>
<evidence type="ECO:0000256" key="4">
    <source>
        <dbReference type="ARBA" id="ARBA00034521"/>
    </source>
</evidence>
<evidence type="ECO:0000313" key="11">
    <source>
        <dbReference type="Proteomes" id="UP001158576"/>
    </source>
</evidence>
<dbReference type="EMBL" id="OU015567">
    <property type="protein sequence ID" value="CAG5110864.1"/>
    <property type="molecule type" value="Genomic_DNA"/>
</dbReference>
<dbReference type="Pfam" id="PF13847">
    <property type="entry name" value="Methyltransf_31"/>
    <property type="match status" value="1"/>
</dbReference>
<dbReference type="EC" id="2.1.1.137" evidence="4"/>
<dbReference type="InterPro" id="IPR025714">
    <property type="entry name" value="Methyltranfer_dom"/>
</dbReference>
<dbReference type="PANTHER" id="PTHR43675">
    <property type="entry name" value="ARSENITE METHYLTRANSFERASE"/>
    <property type="match status" value="1"/>
</dbReference>
<proteinExistence type="inferred from homology"/>
<evidence type="ECO:0000256" key="8">
    <source>
        <dbReference type="ARBA" id="ARBA00048428"/>
    </source>
</evidence>
<evidence type="ECO:0000256" key="3">
    <source>
        <dbReference type="ARBA" id="ARBA00034487"/>
    </source>
</evidence>
<feature type="domain" description="Methyltransferase" evidence="9">
    <location>
        <begin position="70"/>
        <end position="206"/>
    </location>
</feature>
<evidence type="ECO:0000256" key="2">
    <source>
        <dbReference type="ARBA" id="ARBA00022691"/>
    </source>
</evidence>
<gene>
    <name evidence="10" type="ORF">OKIOD_LOCUS13984</name>
</gene>
<dbReference type="InterPro" id="IPR029063">
    <property type="entry name" value="SAM-dependent_MTases_sf"/>
</dbReference>